<keyword evidence="4" id="KW-1185">Reference proteome</keyword>
<protein>
    <submittedName>
        <fullName evidence="3">Uncharacterized protein</fullName>
    </submittedName>
</protein>
<dbReference type="AlphaFoldDB" id="A0A918UG32"/>
<feature type="compositionally biased region" description="Low complexity" evidence="1">
    <location>
        <begin position="161"/>
        <end position="225"/>
    </location>
</feature>
<evidence type="ECO:0000256" key="2">
    <source>
        <dbReference type="SAM" id="Phobius"/>
    </source>
</evidence>
<name>A0A918UG32_9ACTN</name>
<feature type="compositionally biased region" description="Gly residues" evidence="1">
    <location>
        <begin position="226"/>
        <end position="237"/>
    </location>
</feature>
<feature type="compositionally biased region" description="Basic and acidic residues" evidence="1">
    <location>
        <begin position="148"/>
        <end position="157"/>
    </location>
</feature>
<gene>
    <name evidence="3" type="ORF">GCM10010365_27440</name>
</gene>
<keyword evidence="2" id="KW-0812">Transmembrane</keyword>
<evidence type="ECO:0000256" key="1">
    <source>
        <dbReference type="SAM" id="MobiDB-lite"/>
    </source>
</evidence>
<comment type="caution">
    <text evidence="3">The sequence shown here is derived from an EMBL/GenBank/DDBJ whole genome shotgun (WGS) entry which is preliminary data.</text>
</comment>
<dbReference type="Proteomes" id="UP000622166">
    <property type="component" value="Unassembled WGS sequence"/>
</dbReference>
<feature type="transmembrane region" description="Helical" evidence="2">
    <location>
        <begin position="241"/>
        <end position="261"/>
    </location>
</feature>
<keyword evidence="2" id="KW-1133">Transmembrane helix</keyword>
<organism evidence="3 4">
    <name type="scientific">Streptomyces poonensis</name>
    <dbReference type="NCBI Taxonomy" id="68255"/>
    <lineage>
        <taxon>Bacteria</taxon>
        <taxon>Bacillati</taxon>
        <taxon>Actinomycetota</taxon>
        <taxon>Actinomycetes</taxon>
        <taxon>Kitasatosporales</taxon>
        <taxon>Streptomycetaceae</taxon>
        <taxon>Streptomyces</taxon>
    </lineage>
</organism>
<feature type="region of interest" description="Disordered" evidence="1">
    <location>
        <begin position="148"/>
        <end position="239"/>
    </location>
</feature>
<reference evidence="3" key="1">
    <citation type="journal article" date="2014" name="Int. J. Syst. Evol. Microbiol.">
        <title>Complete genome sequence of Corynebacterium casei LMG S-19264T (=DSM 44701T), isolated from a smear-ripened cheese.</title>
        <authorList>
            <consortium name="US DOE Joint Genome Institute (JGI-PGF)"/>
            <person name="Walter F."/>
            <person name="Albersmeier A."/>
            <person name="Kalinowski J."/>
            <person name="Ruckert C."/>
        </authorList>
    </citation>
    <scope>NUCLEOTIDE SEQUENCE</scope>
    <source>
        <strain evidence="3">JCM 4815</strain>
    </source>
</reference>
<keyword evidence="2" id="KW-0472">Membrane</keyword>
<reference evidence="3" key="2">
    <citation type="submission" date="2020-09" db="EMBL/GenBank/DDBJ databases">
        <authorList>
            <person name="Sun Q."/>
            <person name="Ohkuma M."/>
        </authorList>
    </citation>
    <scope>NUCLEOTIDE SEQUENCE</scope>
    <source>
        <strain evidence="3">JCM 4815</strain>
    </source>
</reference>
<dbReference type="EMBL" id="BMVW01000004">
    <property type="protein sequence ID" value="GGZ06945.1"/>
    <property type="molecule type" value="Genomic_DNA"/>
</dbReference>
<evidence type="ECO:0000313" key="3">
    <source>
        <dbReference type="EMBL" id="GGZ06945.1"/>
    </source>
</evidence>
<sequence length="272" mass="26445">MKADLCEYHLTRRSCMSTSFLPRRSGARSGAVGLAALAVTGIALFAAPGAVAAPGDNGDVTPRVQGVAVAPQNGQPAVCRFQLEATGFDTVQGLDWTIEPQPAKPGGSALSGSLSLVKGAGKSEPLTAPEGAYRLTWKMLGGAGAGKQKDFKAECSDSRQSAASPSAASPGAASPGAASPGTARPGAVSPSAVSPGVVSPSAATPSAARPRATVSNAAGPQAAIGPNGGPPAGGGGLAQDFSTVAGAAAVGSAAIGGAMYLRMRRRRADGAA</sequence>
<evidence type="ECO:0000313" key="4">
    <source>
        <dbReference type="Proteomes" id="UP000622166"/>
    </source>
</evidence>
<proteinExistence type="predicted"/>
<accession>A0A918UG32</accession>